<keyword evidence="8 9" id="KW-0539">Nucleus</keyword>
<proteinExistence type="inferred from homology"/>
<keyword evidence="5 9" id="KW-0238">DNA-binding</keyword>
<comment type="subcellular location">
    <subcellularLocation>
        <location evidence="9">Nucleus</location>
    </subcellularLocation>
</comment>
<dbReference type="SMART" id="SM00399">
    <property type="entry name" value="ZnF_C4"/>
    <property type="match status" value="1"/>
</dbReference>
<evidence type="ECO:0000256" key="7">
    <source>
        <dbReference type="ARBA" id="ARBA00023170"/>
    </source>
</evidence>
<protein>
    <submittedName>
        <fullName evidence="14">Nuclear receptor subfamily 2 group E member 1-like</fullName>
    </submittedName>
</protein>
<dbReference type="RefSeq" id="XP_022241692.1">
    <property type="nucleotide sequence ID" value="XM_022385984.1"/>
</dbReference>
<evidence type="ECO:0000256" key="1">
    <source>
        <dbReference type="ARBA" id="ARBA00022723"/>
    </source>
</evidence>
<dbReference type="Proteomes" id="UP000694941">
    <property type="component" value="Unplaced"/>
</dbReference>
<dbReference type="InterPro" id="IPR013088">
    <property type="entry name" value="Znf_NHR/GATA"/>
</dbReference>
<feature type="region of interest" description="Disordered" evidence="10">
    <location>
        <begin position="88"/>
        <end position="116"/>
    </location>
</feature>
<evidence type="ECO:0000256" key="2">
    <source>
        <dbReference type="ARBA" id="ARBA00022771"/>
    </source>
</evidence>
<dbReference type="PRINTS" id="PR00047">
    <property type="entry name" value="STROIDFINGER"/>
</dbReference>
<evidence type="ECO:0000256" key="10">
    <source>
        <dbReference type="SAM" id="MobiDB-lite"/>
    </source>
</evidence>
<dbReference type="InterPro" id="IPR001628">
    <property type="entry name" value="Znf_hrmn_rcpt"/>
</dbReference>
<sequence>MEKRDRLLDIPCRVCGDRSSGKHYGIYSCDGCSGFFKRSIHRNRVYTCKAQGDLKGKCPIDKTHRNQCRACRLKKCFEACMNKDAVQHERGPRKPRFKDHRHRPDPTKGLTSAGTTTFGSKLRHPFEMSKLPTSLAASVGVPSSQPSMMFSPGEDIPAAPSSAFLGAASPGLLQMLLNAEKSQEFMWNTVRLNSALACTNSSFNLGSILATTRADGLPSLPAPPPFFYPTSCPASCASGENHFRSSLGVLPALLPATSTVTSAGQIESVQEVTARLLFMVIRWVKCLPTFQTLSKSDQVILLEESWKDLFLLNMAQWSVTSDILSTLPGPKLTALRTGSDPKPGELQSQHASDVHYIQDVMRRYRQLSPDFTECSCLKAIVLFKPETVGLCDIHPVEMLQDQAQCILGDYVRHKYPRQPTRFGRLLLLVPCLRAVSAGMVERLFFRDTVGDIPIERLLGDMYHMEKTE</sequence>
<dbReference type="PRINTS" id="PR00398">
    <property type="entry name" value="STRDHORMONER"/>
</dbReference>
<feature type="domain" description="NR LBD" evidence="12">
    <location>
        <begin position="168"/>
        <end position="465"/>
    </location>
</feature>
<feature type="domain" description="Nuclear receptor" evidence="11">
    <location>
        <begin position="9"/>
        <end position="88"/>
    </location>
</feature>
<dbReference type="InterPro" id="IPR050274">
    <property type="entry name" value="Nuclear_hormone_rcpt_NR2"/>
</dbReference>
<evidence type="ECO:0000256" key="9">
    <source>
        <dbReference type="RuleBase" id="RU004334"/>
    </source>
</evidence>
<keyword evidence="3 9" id="KW-0862">Zinc</keyword>
<organism evidence="13 14">
    <name type="scientific">Limulus polyphemus</name>
    <name type="common">Atlantic horseshoe crab</name>
    <dbReference type="NCBI Taxonomy" id="6850"/>
    <lineage>
        <taxon>Eukaryota</taxon>
        <taxon>Metazoa</taxon>
        <taxon>Ecdysozoa</taxon>
        <taxon>Arthropoda</taxon>
        <taxon>Chelicerata</taxon>
        <taxon>Merostomata</taxon>
        <taxon>Xiphosura</taxon>
        <taxon>Limulidae</taxon>
        <taxon>Limulus</taxon>
    </lineage>
</organism>
<evidence type="ECO:0000313" key="14">
    <source>
        <dbReference type="RefSeq" id="XP_022241692.1"/>
    </source>
</evidence>
<dbReference type="SMART" id="SM00430">
    <property type="entry name" value="HOLI"/>
    <property type="match status" value="1"/>
</dbReference>
<dbReference type="InterPro" id="IPR000536">
    <property type="entry name" value="Nucl_hrmn_rcpt_lig-bd"/>
</dbReference>
<dbReference type="InterPro" id="IPR035500">
    <property type="entry name" value="NHR-like_dom_sf"/>
</dbReference>
<dbReference type="InterPro" id="IPR001723">
    <property type="entry name" value="Nuclear_hrmn_rcpt"/>
</dbReference>
<dbReference type="PROSITE" id="PS51030">
    <property type="entry name" value="NUCLEAR_REC_DBD_2"/>
    <property type="match status" value="1"/>
</dbReference>
<dbReference type="Pfam" id="PF00104">
    <property type="entry name" value="Hormone_recep"/>
    <property type="match status" value="1"/>
</dbReference>
<dbReference type="Gene3D" id="3.30.50.10">
    <property type="entry name" value="Erythroid Transcription Factor GATA-1, subunit A"/>
    <property type="match status" value="1"/>
</dbReference>
<dbReference type="PROSITE" id="PS00031">
    <property type="entry name" value="NUCLEAR_REC_DBD_1"/>
    <property type="match status" value="1"/>
</dbReference>
<dbReference type="PROSITE" id="PS51843">
    <property type="entry name" value="NR_LBD"/>
    <property type="match status" value="1"/>
</dbReference>
<name>A0ABM1SDI7_LIMPO</name>
<dbReference type="CDD" id="cd07163">
    <property type="entry name" value="NR_DBD_TLX"/>
    <property type="match status" value="1"/>
</dbReference>
<comment type="similarity">
    <text evidence="9">Belongs to the nuclear hormone receptor family.</text>
</comment>
<evidence type="ECO:0000256" key="4">
    <source>
        <dbReference type="ARBA" id="ARBA00023015"/>
    </source>
</evidence>
<keyword evidence="2 9" id="KW-0863">Zinc-finger</keyword>
<dbReference type="SUPFAM" id="SSF48508">
    <property type="entry name" value="Nuclear receptor ligand-binding domain"/>
    <property type="match status" value="1"/>
</dbReference>
<evidence type="ECO:0000256" key="8">
    <source>
        <dbReference type="ARBA" id="ARBA00023242"/>
    </source>
</evidence>
<dbReference type="GeneID" id="106459484"/>
<accession>A0ABM1SDI7</accession>
<evidence type="ECO:0000259" key="12">
    <source>
        <dbReference type="PROSITE" id="PS51843"/>
    </source>
</evidence>
<evidence type="ECO:0000313" key="13">
    <source>
        <dbReference type="Proteomes" id="UP000694941"/>
    </source>
</evidence>
<evidence type="ECO:0000256" key="5">
    <source>
        <dbReference type="ARBA" id="ARBA00023125"/>
    </source>
</evidence>
<reference evidence="14" key="1">
    <citation type="submission" date="2025-08" db="UniProtKB">
        <authorList>
            <consortium name="RefSeq"/>
        </authorList>
    </citation>
    <scope>IDENTIFICATION</scope>
    <source>
        <tissue evidence="14">Muscle</tissue>
    </source>
</reference>
<feature type="compositionally biased region" description="Basic residues" evidence="10">
    <location>
        <begin position="93"/>
        <end position="103"/>
    </location>
</feature>
<keyword evidence="7 9" id="KW-0675">Receptor</keyword>
<dbReference type="Pfam" id="PF00105">
    <property type="entry name" value="zf-C4"/>
    <property type="match status" value="1"/>
</dbReference>
<dbReference type="Gene3D" id="1.10.565.10">
    <property type="entry name" value="Retinoid X Receptor"/>
    <property type="match status" value="1"/>
</dbReference>
<keyword evidence="4 9" id="KW-0805">Transcription regulation</keyword>
<evidence type="ECO:0000256" key="6">
    <source>
        <dbReference type="ARBA" id="ARBA00023163"/>
    </source>
</evidence>
<keyword evidence="6 9" id="KW-0804">Transcription</keyword>
<dbReference type="SUPFAM" id="SSF57716">
    <property type="entry name" value="Glucocorticoid receptor-like (DNA-binding domain)"/>
    <property type="match status" value="1"/>
</dbReference>
<evidence type="ECO:0000256" key="3">
    <source>
        <dbReference type="ARBA" id="ARBA00022833"/>
    </source>
</evidence>
<keyword evidence="13" id="KW-1185">Reference proteome</keyword>
<keyword evidence="1 9" id="KW-0479">Metal-binding</keyword>
<dbReference type="PANTHER" id="PTHR24083">
    <property type="entry name" value="NUCLEAR HORMONE RECEPTOR"/>
    <property type="match status" value="1"/>
</dbReference>
<gene>
    <name evidence="14" type="primary">LOC106459484</name>
</gene>
<evidence type="ECO:0000259" key="11">
    <source>
        <dbReference type="PROSITE" id="PS51030"/>
    </source>
</evidence>